<organism evidence="1 2">
    <name type="scientific">Auritidibacter ignavus</name>
    <dbReference type="NCBI Taxonomy" id="678932"/>
    <lineage>
        <taxon>Bacteria</taxon>
        <taxon>Bacillati</taxon>
        <taxon>Actinomycetota</taxon>
        <taxon>Actinomycetes</taxon>
        <taxon>Micrococcales</taxon>
        <taxon>Micrococcaceae</taxon>
        <taxon>Auritidibacter</taxon>
    </lineage>
</organism>
<proteinExistence type="predicted"/>
<dbReference type="GeneID" id="83695942"/>
<sequence length="154" mass="17491">MTTNIGADTSSVRIKEWQTQARQFINTQKYIEVLPAAPEENPWAPASLNRMEVAFLESWGNRPNDLSSEMRTYYEWFLGEGLVRLFGGTWVYLPGHLINAKETEGGYGVQYDGAEHIDVVTSLLPMALDVSQGSWWSATFRITAQQLERDYPDP</sequence>
<name>A0AAJ6AFJ7_9MICC</name>
<accession>A0AAJ6AFJ7</accession>
<evidence type="ECO:0000313" key="2">
    <source>
        <dbReference type="Proteomes" id="UP001224674"/>
    </source>
</evidence>
<dbReference type="EMBL" id="CP122566">
    <property type="protein sequence ID" value="WGH92373.1"/>
    <property type="molecule type" value="Genomic_DNA"/>
</dbReference>
<protein>
    <submittedName>
        <fullName evidence="1">Uncharacterized protein</fullName>
    </submittedName>
</protein>
<dbReference type="AlphaFoldDB" id="A0AAJ6AFJ7"/>
<dbReference type="RefSeq" id="WP_110100103.1">
    <property type="nucleotide sequence ID" value="NZ_CP122561.1"/>
</dbReference>
<gene>
    <name evidence="1" type="ORF">QDX21_08570</name>
</gene>
<reference evidence="1 2" key="1">
    <citation type="submission" date="2023-03" db="EMBL/GenBank/DDBJ databases">
        <title>Complete genome sequences of several Auritidibacter ignavus strains isolated from ear infections.</title>
        <authorList>
            <person name="Baehr T."/>
            <person name="Baumhoegger A.M."/>
        </authorList>
    </citation>
    <scope>NUCLEOTIDE SEQUENCE [LARGE SCALE GENOMIC DNA]</scope>
    <source>
        <strain evidence="1 2">BABAE-6</strain>
    </source>
</reference>
<dbReference type="Proteomes" id="UP001224674">
    <property type="component" value="Chromosome"/>
</dbReference>
<keyword evidence="2" id="KW-1185">Reference proteome</keyword>
<evidence type="ECO:0000313" key="1">
    <source>
        <dbReference type="EMBL" id="WGH92373.1"/>
    </source>
</evidence>